<keyword evidence="1" id="KW-1133">Transmembrane helix</keyword>
<dbReference type="EMBL" id="QNUK01000429">
    <property type="protein sequence ID" value="KAF5893518.1"/>
    <property type="molecule type" value="Genomic_DNA"/>
</dbReference>
<protein>
    <submittedName>
        <fullName evidence="2">Uncharacterized protein</fullName>
    </submittedName>
</protein>
<organism evidence="2 3">
    <name type="scientific">Clarias magur</name>
    <name type="common">Asian catfish</name>
    <name type="synonym">Macropteronotus magur</name>
    <dbReference type="NCBI Taxonomy" id="1594786"/>
    <lineage>
        <taxon>Eukaryota</taxon>
        <taxon>Metazoa</taxon>
        <taxon>Chordata</taxon>
        <taxon>Craniata</taxon>
        <taxon>Vertebrata</taxon>
        <taxon>Euteleostomi</taxon>
        <taxon>Actinopterygii</taxon>
        <taxon>Neopterygii</taxon>
        <taxon>Teleostei</taxon>
        <taxon>Ostariophysi</taxon>
        <taxon>Siluriformes</taxon>
        <taxon>Clariidae</taxon>
        <taxon>Clarias</taxon>
    </lineage>
</organism>
<proteinExistence type="predicted"/>
<comment type="caution">
    <text evidence="2">The sequence shown here is derived from an EMBL/GenBank/DDBJ whole genome shotgun (WGS) entry which is preliminary data.</text>
</comment>
<keyword evidence="1" id="KW-0812">Transmembrane</keyword>
<feature type="non-terminal residue" evidence="2">
    <location>
        <position position="1"/>
    </location>
</feature>
<evidence type="ECO:0000313" key="3">
    <source>
        <dbReference type="Proteomes" id="UP000727407"/>
    </source>
</evidence>
<sequence>MSAPDVESLQPVPRQRGRCLHCFLLGSVIALFVLVLLGGALGYWVVTDLRRQMDERCPRAPQGLVSALTDNSGGLPKLSSSYKGQNFAHLAPDS</sequence>
<evidence type="ECO:0000313" key="2">
    <source>
        <dbReference type="EMBL" id="KAF5893518.1"/>
    </source>
</evidence>
<reference evidence="2" key="1">
    <citation type="submission" date="2020-07" db="EMBL/GenBank/DDBJ databases">
        <title>Clarias magur genome sequencing, assembly and annotation.</title>
        <authorList>
            <person name="Kushwaha B."/>
            <person name="Kumar R."/>
            <person name="Das P."/>
            <person name="Joshi C.G."/>
            <person name="Kumar D."/>
            <person name="Nagpure N.S."/>
            <person name="Pandey M."/>
            <person name="Agarwal S."/>
            <person name="Srivastava S."/>
            <person name="Singh M."/>
            <person name="Sahoo L."/>
            <person name="Jayasankar P."/>
            <person name="Meher P.K."/>
            <person name="Koringa P.G."/>
            <person name="Iquebal M.A."/>
            <person name="Das S.P."/>
            <person name="Bit A."/>
            <person name="Patnaik S."/>
            <person name="Patel N."/>
            <person name="Shah T.M."/>
            <person name="Hinsu A."/>
            <person name="Jena J.K."/>
        </authorList>
    </citation>
    <scope>NUCLEOTIDE SEQUENCE</scope>
    <source>
        <strain evidence="2">CIFAMagur01</strain>
        <tissue evidence="2">Testis</tissue>
    </source>
</reference>
<dbReference type="AlphaFoldDB" id="A0A8J4TMI0"/>
<dbReference type="Proteomes" id="UP000727407">
    <property type="component" value="Unassembled WGS sequence"/>
</dbReference>
<feature type="transmembrane region" description="Helical" evidence="1">
    <location>
        <begin position="23"/>
        <end position="46"/>
    </location>
</feature>
<evidence type="ECO:0000256" key="1">
    <source>
        <dbReference type="SAM" id="Phobius"/>
    </source>
</evidence>
<keyword evidence="1" id="KW-0472">Membrane</keyword>
<keyword evidence="3" id="KW-1185">Reference proteome</keyword>
<gene>
    <name evidence="2" type="ORF">DAT39_016779</name>
</gene>
<accession>A0A8J4TMI0</accession>
<name>A0A8J4TMI0_CLAMG</name>
<dbReference type="OrthoDB" id="9899228at2759"/>